<dbReference type="InterPro" id="IPR027843">
    <property type="entry name" value="DUF4440"/>
</dbReference>
<gene>
    <name evidence="3" type="ORF">CMC5_019580</name>
</gene>
<dbReference type="Proteomes" id="UP000067626">
    <property type="component" value="Chromosome"/>
</dbReference>
<sequence>MKRWMRLSGLAWALACGLSACTASSTHMSGPCPPEAQPAPGASGAIENAATAKGAAASEGTADTAAIEAELEALHRRLVAAYASNDVATLEQLVAPDHIHNNVFGMLQDKEALLGDIRSGTLRFQSYDITSSRWFIEGDLAIVTGTLSAVAERAGKPVPVKAFRFTRIFRKRDGAWLEFLFHNTMIVTPPGAPPAPGAR</sequence>
<organism evidence="3 4">
    <name type="scientific">Chondromyces crocatus</name>
    <dbReference type="NCBI Taxonomy" id="52"/>
    <lineage>
        <taxon>Bacteria</taxon>
        <taxon>Pseudomonadati</taxon>
        <taxon>Myxococcota</taxon>
        <taxon>Polyangia</taxon>
        <taxon>Polyangiales</taxon>
        <taxon>Polyangiaceae</taxon>
        <taxon>Chondromyces</taxon>
    </lineage>
</organism>
<evidence type="ECO:0000313" key="3">
    <source>
        <dbReference type="EMBL" id="AKT37815.1"/>
    </source>
</evidence>
<dbReference type="InterPro" id="IPR032710">
    <property type="entry name" value="NTF2-like_dom_sf"/>
</dbReference>
<dbReference type="SUPFAM" id="SSF54427">
    <property type="entry name" value="NTF2-like"/>
    <property type="match status" value="1"/>
</dbReference>
<evidence type="ECO:0000256" key="1">
    <source>
        <dbReference type="SAM" id="SignalP"/>
    </source>
</evidence>
<dbReference type="OrthoDB" id="5520446at2"/>
<protein>
    <recommendedName>
        <fullName evidence="2">DUF4440 domain-containing protein</fullName>
    </recommendedName>
</protein>
<dbReference type="KEGG" id="ccro:CMC5_019580"/>
<proteinExistence type="predicted"/>
<dbReference type="Pfam" id="PF14534">
    <property type="entry name" value="DUF4440"/>
    <property type="match status" value="1"/>
</dbReference>
<dbReference type="Gene3D" id="3.10.450.50">
    <property type="match status" value="1"/>
</dbReference>
<dbReference type="STRING" id="52.CMC5_019580"/>
<keyword evidence="1" id="KW-0732">Signal</keyword>
<evidence type="ECO:0000313" key="4">
    <source>
        <dbReference type="Proteomes" id="UP000067626"/>
    </source>
</evidence>
<feature type="signal peptide" evidence="1">
    <location>
        <begin position="1"/>
        <end position="22"/>
    </location>
</feature>
<feature type="domain" description="DUF4440" evidence="2">
    <location>
        <begin position="71"/>
        <end position="176"/>
    </location>
</feature>
<evidence type="ECO:0000259" key="2">
    <source>
        <dbReference type="Pfam" id="PF14534"/>
    </source>
</evidence>
<dbReference type="PROSITE" id="PS51257">
    <property type="entry name" value="PROKAR_LIPOPROTEIN"/>
    <property type="match status" value="1"/>
</dbReference>
<dbReference type="EMBL" id="CP012159">
    <property type="protein sequence ID" value="AKT37815.1"/>
    <property type="molecule type" value="Genomic_DNA"/>
</dbReference>
<accession>A0A0K1EAB7</accession>
<dbReference type="AlphaFoldDB" id="A0A0K1EAB7"/>
<name>A0A0K1EAB7_CHOCO</name>
<feature type="chain" id="PRO_5005459113" description="DUF4440 domain-containing protein" evidence="1">
    <location>
        <begin position="23"/>
        <end position="199"/>
    </location>
</feature>
<keyword evidence="4" id="KW-1185">Reference proteome</keyword>
<reference evidence="3 4" key="1">
    <citation type="submission" date="2015-07" db="EMBL/GenBank/DDBJ databases">
        <title>Genome analysis of myxobacterium Chondromyces crocatus Cm c5 reveals a high potential for natural compound synthesis and the genetic basis for the loss of fruiting body formation.</title>
        <authorList>
            <person name="Zaburannyi N."/>
            <person name="Bunk B."/>
            <person name="Maier J."/>
            <person name="Overmann J."/>
            <person name="Mueller R."/>
        </authorList>
    </citation>
    <scope>NUCLEOTIDE SEQUENCE [LARGE SCALE GENOMIC DNA]</scope>
    <source>
        <strain evidence="3 4">Cm c5</strain>
    </source>
</reference>